<evidence type="ECO:0000256" key="6">
    <source>
        <dbReference type="ARBA" id="ARBA00023295"/>
    </source>
</evidence>
<dbReference type="Pfam" id="PF22848">
    <property type="entry name" value="ASD1_dom"/>
    <property type="match status" value="1"/>
</dbReference>
<dbReference type="SMART" id="SM00813">
    <property type="entry name" value="Alpha-L-AF_C"/>
    <property type="match status" value="1"/>
</dbReference>
<accession>V4HP97</accession>
<dbReference type="SUPFAM" id="SSF51011">
    <property type="entry name" value="Glycosyl hydrolase domain"/>
    <property type="match status" value="1"/>
</dbReference>
<dbReference type="PATRIC" id="fig|1324957.4.peg.434"/>
<comment type="caution">
    <text evidence="9">The sequence shown here is derived from an EMBL/GenBank/DDBJ whole genome shotgun (WGS) entry which is preliminary data.</text>
</comment>
<dbReference type="InterPro" id="IPR055235">
    <property type="entry name" value="ASD1_cat"/>
</dbReference>
<feature type="compositionally biased region" description="Basic and acidic residues" evidence="7">
    <location>
        <begin position="506"/>
        <end position="521"/>
    </location>
</feature>
<feature type="region of interest" description="Disordered" evidence="7">
    <location>
        <begin position="1"/>
        <end position="27"/>
    </location>
</feature>
<feature type="region of interest" description="Disordered" evidence="7">
    <location>
        <begin position="500"/>
        <end position="534"/>
    </location>
</feature>
<dbReference type="eggNOG" id="arCOG10185">
    <property type="taxonomic scope" value="Archaea"/>
</dbReference>
<dbReference type="Gene3D" id="2.60.120.260">
    <property type="entry name" value="Galactose-binding domain-like"/>
    <property type="match status" value="1"/>
</dbReference>
<dbReference type="GO" id="GO:0000272">
    <property type="term" value="P:polysaccharide catabolic process"/>
    <property type="evidence" value="ECO:0007669"/>
    <property type="project" value="TreeGrafter"/>
</dbReference>
<dbReference type="InterPro" id="IPR010720">
    <property type="entry name" value="Alpha-L-AF_C"/>
</dbReference>
<dbReference type="Proteomes" id="UP000017840">
    <property type="component" value="Unassembled WGS sequence"/>
</dbReference>
<dbReference type="STRING" id="1324957.K933_02151"/>
<evidence type="ECO:0000313" key="9">
    <source>
        <dbReference type="EMBL" id="ESP89749.1"/>
    </source>
</evidence>
<dbReference type="GO" id="GO:0046556">
    <property type="term" value="F:alpha-L-arabinofuranosidase activity"/>
    <property type="evidence" value="ECO:0007669"/>
    <property type="project" value="UniProtKB-EC"/>
</dbReference>
<reference evidence="9 10" key="1">
    <citation type="journal article" date="2013" name="Genome Announc.">
        <title>Draft Genome Sequence of 'Candidatus Halobonum tyrrellensis' Strain G22, Isolated from the Hypersaline Waters of Lake Tyrrell, Australia.</title>
        <authorList>
            <person name="Ugalde J.A."/>
            <person name="Narasingarao P."/>
            <person name="Kuo S."/>
            <person name="Podell S."/>
            <person name="Allen E.E."/>
        </authorList>
    </citation>
    <scope>NUCLEOTIDE SEQUENCE [LARGE SCALE GENOMIC DNA]</scope>
    <source>
        <strain evidence="9 10">G22</strain>
    </source>
</reference>
<sequence length="720" mass="77971">MADDRLFRHVDSGDPSEASVRIDPDSRGDPVEPMLFGKFCEHLGNNIYHGMDAQVLFNPVLGEWHFRAPEVRQSGGYDAETDPGRVRETVEAHGRPLAYPEETDSDALLEAYRDGLAFGWQPTDADAVTASPDTGPSGTRAQRIETDTYDEGVFQETRLPLHRTDGYEFRIRARASDETTLDLSVGPTGGAAVAEASTDVDGAWTTAEGTLALPSDADPDGVYEVRLTAADPANVVVDRVLLYPDDHVDGADPDVVGLLRESDLPLLRWPGGNFVSGYDWRDGVGPVDDRPTRINPAWGGLEYNLFGTAEFVEFCENVGCEPSICVNAGDGMPAEAAAWVEYCNGDPEETEMGALRAEHGYEEPFDVTYWEIGNELYGPWQVNWTTPAGNADRYARFREAMLDADPDIAVTACGLEVNGDGRWNDTLLEECGEDVRAVSEHVLAGGEVDATTDPDELFHAFMGFPDQLRTRFDDLRGRMEDAGVDDPKLDVTELQLFASFQPDAEGTGRESRHASDTEADGRGGALSPETMPTPTTISEALYDAVVRHTFIRMGGFVEMLTHSATVNHGGGLWKEGERVWANPCHYGRSIGSELAGKTPLGVEVTCDTIGTETTFREIDPVDSVPALDAMAAVGDDELAVVVVNRASRTESTDLAVDLGAFDTGSEGTVTVLSGESMADENTRDDPTRVVPESSSIPVEDGGIELSLDPYSMVRVTVPLE</sequence>
<evidence type="ECO:0000313" key="10">
    <source>
        <dbReference type="Proteomes" id="UP000017840"/>
    </source>
</evidence>
<name>V4HP97_9EURY</name>
<evidence type="ECO:0000256" key="7">
    <source>
        <dbReference type="SAM" id="MobiDB-lite"/>
    </source>
</evidence>
<feature type="domain" description="Alpha-L-arabinofuranosidase C-terminal" evidence="8">
    <location>
        <begin position="529"/>
        <end position="711"/>
    </location>
</feature>
<dbReference type="InterPro" id="IPR013780">
    <property type="entry name" value="Glyco_hydro_b"/>
</dbReference>
<feature type="compositionally biased region" description="Basic and acidic residues" evidence="7">
    <location>
        <begin position="1"/>
        <end position="12"/>
    </location>
</feature>
<comment type="similarity">
    <text evidence="2">Belongs to the glycosyl hydrolase 51 family.</text>
</comment>
<proteinExistence type="inferred from homology"/>
<dbReference type="SUPFAM" id="SSF51445">
    <property type="entry name" value="(Trans)glycosidases"/>
    <property type="match status" value="1"/>
</dbReference>
<organism evidence="9 10">
    <name type="scientific">Candidatus Halobonum tyrrellensis G22</name>
    <dbReference type="NCBI Taxonomy" id="1324957"/>
    <lineage>
        <taxon>Archaea</taxon>
        <taxon>Methanobacteriati</taxon>
        <taxon>Methanobacteriota</taxon>
        <taxon>Stenosarchaea group</taxon>
        <taxon>Halobacteria</taxon>
        <taxon>Halobacteriales</taxon>
        <taxon>Haloferacaceae</taxon>
        <taxon>Candidatus Halobonum</taxon>
    </lineage>
</organism>
<evidence type="ECO:0000256" key="5">
    <source>
        <dbReference type="ARBA" id="ARBA00023277"/>
    </source>
</evidence>
<keyword evidence="5" id="KW-0119">Carbohydrate metabolism</keyword>
<dbReference type="Gene3D" id="3.20.20.80">
    <property type="entry name" value="Glycosidases"/>
    <property type="match status" value="1"/>
</dbReference>
<evidence type="ECO:0000256" key="4">
    <source>
        <dbReference type="ARBA" id="ARBA00022801"/>
    </source>
</evidence>
<dbReference type="EC" id="3.2.1.55" evidence="3"/>
<feature type="region of interest" description="Disordered" evidence="7">
    <location>
        <begin position="124"/>
        <end position="143"/>
    </location>
</feature>
<protein>
    <recommendedName>
        <fullName evidence="3">non-reducing end alpha-L-arabinofuranosidase</fullName>
        <ecNumber evidence="3">3.2.1.55</ecNumber>
    </recommendedName>
</protein>
<feature type="region of interest" description="Disordered" evidence="7">
    <location>
        <begin position="678"/>
        <end position="700"/>
    </location>
</feature>
<evidence type="ECO:0000256" key="3">
    <source>
        <dbReference type="ARBA" id="ARBA00012670"/>
    </source>
</evidence>
<dbReference type="OrthoDB" id="256115at2157"/>
<dbReference type="RefSeq" id="WP_023393024.1">
    <property type="nucleotide sequence ID" value="NZ_ASGZ01000005.1"/>
</dbReference>
<dbReference type="GO" id="GO:0046373">
    <property type="term" value="P:L-arabinose metabolic process"/>
    <property type="evidence" value="ECO:0007669"/>
    <property type="project" value="InterPro"/>
</dbReference>
<comment type="catalytic activity">
    <reaction evidence="1">
        <text>Hydrolysis of terminal non-reducing alpha-L-arabinofuranoside residues in alpha-L-arabinosides.</text>
        <dbReference type="EC" id="3.2.1.55"/>
    </reaction>
</comment>
<dbReference type="Pfam" id="PF06964">
    <property type="entry name" value="Alpha-L-AF_C"/>
    <property type="match status" value="1"/>
</dbReference>
<keyword evidence="4" id="KW-0378">Hydrolase</keyword>
<dbReference type="AlphaFoldDB" id="V4HP97"/>
<dbReference type="PANTHER" id="PTHR43576">
    <property type="entry name" value="ALPHA-L-ARABINOFURANOSIDASE C-RELATED"/>
    <property type="match status" value="1"/>
</dbReference>
<dbReference type="EMBL" id="ASGZ01000005">
    <property type="protein sequence ID" value="ESP89749.1"/>
    <property type="molecule type" value="Genomic_DNA"/>
</dbReference>
<keyword evidence="6" id="KW-0326">Glycosidase</keyword>
<evidence type="ECO:0000259" key="8">
    <source>
        <dbReference type="SMART" id="SM00813"/>
    </source>
</evidence>
<evidence type="ECO:0000256" key="1">
    <source>
        <dbReference type="ARBA" id="ARBA00001462"/>
    </source>
</evidence>
<feature type="compositionally biased region" description="Polar residues" evidence="7">
    <location>
        <begin position="131"/>
        <end position="140"/>
    </location>
</feature>
<gene>
    <name evidence="9" type="ORF">K933_02151</name>
</gene>
<dbReference type="InterPro" id="IPR017853">
    <property type="entry name" value="GH"/>
</dbReference>
<keyword evidence="10" id="KW-1185">Reference proteome</keyword>
<dbReference type="Gene3D" id="2.60.40.1180">
    <property type="entry name" value="Golgi alpha-mannosidase II"/>
    <property type="match status" value="1"/>
</dbReference>
<dbReference type="PANTHER" id="PTHR43576:SF2">
    <property type="entry name" value="INTRACELLULAR EXO-ALPHA-L-ARABINOFURANOSIDASE 2"/>
    <property type="match status" value="1"/>
</dbReference>
<evidence type="ECO:0000256" key="2">
    <source>
        <dbReference type="ARBA" id="ARBA00007186"/>
    </source>
</evidence>